<dbReference type="GeneID" id="105430581"/>
<dbReference type="InterPro" id="IPR039702">
    <property type="entry name" value="FPS1-like"/>
</dbReference>
<evidence type="ECO:0000256" key="5">
    <source>
        <dbReference type="ARBA" id="ARBA00033740"/>
    </source>
</evidence>
<comment type="pathway">
    <text evidence="5">Pheromone biosynthesis.</text>
</comment>
<evidence type="ECO:0000313" key="7">
    <source>
        <dbReference type="Proteomes" id="UP000504615"/>
    </source>
</evidence>
<dbReference type="RefSeq" id="XP_011642508.1">
    <property type="nucleotide sequence ID" value="XM_011644206.1"/>
</dbReference>
<organism evidence="7 8">
    <name type="scientific">Pogonomyrmex barbatus</name>
    <name type="common">red harvester ant</name>
    <dbReference type="NCBI Taxonomy" id="144034"/>
    <lineage>
        <taxon>Eukaryota</taxon>
        <taxon>Metazoa</taxon>
        <taxon>Ecdysozoa</taxon>
        <taxon>Arthropoda</taxon>
        <taxon>Hexapoda</taxon>
        <taxon>Insecta</taxon>
        <taxon>Pterygota</taxon>
        <taxon>Neoptera</taxon>
        <taxon>Endopterygota</taxon>
        <taxon>Hymenoptera</taxon>
        <taxon>Apocrita</taxon>
        <taxon>Aculeata</taxon>
        <taxon>Formicoidea</taxon>
        <taxon>Formicidae</taxon>
        <taxon>Myrmicinae</taxon>
        <taxon>Pogonomyrmex</taxon>
    </lineage>
</organism>
<reference evidence="8" key="1">
    <citation type="submission" date="2025-08" db="UniProtKB">
        <authorList>
            <consortium name="RefSeq"/>
        </authorList>
    </citation>
    <scope>IDENTIFICATION</scope>
</reference>
<evidence type="ECO:0000256" key="4">
    <source>
        <dbReference type="ARBA" id="ARBA00022842"/>
    </source>
</evidence>
<keyword evidence="3" id="KW-0479">Metal-binding</keyword>
<dbReference type="Proteomes" id="UP000504615">
    <property type="component" value="Unplaced"/>
</dbReference>
<dbReference type="AlphaFoldDB" id="A0A6I9WLM5"/>
<evidence type="ECO:0000313" key="8">
    <source>
        <dbReference type="RefSeq" id="XP_011642508.1"/>
    </source>
</evidence>
<keyword evidence="7" id="KW-1185">Reference proteome</keyword>
<dbReference type="Gene3D" id="1.10.600.10">
    <property type="entry name" value="Farnesyl Diphosphate Synthase"/>
    <property type="match status" value="1"/>
</dbReference>
<dbReference type="Pfam" id="PF00348">
    <property type="entry name" value="polyprenyl_synt"/>
    <property type="match status" value="1"/>
</dbReference>
<comment type="cofactor">
    <cofactor evidence="1">
        <name>Mg(2+)</name>
        <dbReference type="ChEBI" id="CHEBI:18420"/>
    </cofactor>
</comment>
<evidence type="ECO:0000256" key="3">
    <source>
        <dbReference type="ARBA" id="ARBA00022723"/>
    </source>
</evidence>
<dbReference type="InterPro" id="IPR000092">
    <property type="entry name" value="Polyprenyl_synt"/>
</dbReference>
<evidence type="ECO:0000256" key="1">
    <source>
        <dbReference type="ARBA" id="ARBA00001946"/>
    </source>
</evidence>
<dbReference type="GO" id="GO:0045337">
    <property type="term" value="P:farnesyl diphosphate biosynthetic process"/>
    <property type="evidence" value="ECO:0007669"/>
    <property type="project" value="TreeGrafter"/>
</dbReference>
<keyword evidence="4" id="KW-0460">Magnesium</keyword>
<evidence type="ECO:0000256" key="6">
    <source>
        <dbReference type="RuleBase" id="RU004466"/>
    </source>
</evidence>
<evidence type="ECO:0000256" key="2">
    <source>
        <dbReference type="ARBA" id="ARBA00022679"/>
    </source>
</evidence>
<dbReference type="PANTHER" id="PTHR11525:SF0">
    <property type="entry name" value="FARNESYL PYROPHOSPHATE SYNTHASE"/>
    <property type="match status" value="1"/>
</dbReference>
<proteinExistence type="inferred from homology"/>
<protein>
    <submittedName>
        <fullName evidence="8">LOW QUALITY PROTEIN: farnesyl pyrophosphate synthase-like</fullName>
    </submittedName>
</protein>
<dbReference type="PANTHER" id="PTHR11525">
    <property type="entry name" value="FARNESYL-PYROPHOSPHATE SYNTHETASE"/>
    <property type="match status" value="1"/>
</dbReference>
<dbReference type="InterPro" id="IPR008949">
    <property type="entry name" value="Isoprenoid_synthase_dom_sf"/>
</dbReference>
<dbReference type="GO" id="GO:0005737">
    <property type="term" value="C:cytoplasm"/>
    <property type="evidence" value="ECO:0007669"/>
    <property type="project" value="TreeGrafter"/>
</dbReference>
<gene>
    <name evidence="8" type="primary">LOC105430581</name>
</gene>
<comment type="similarity">
    <text evidence="6">Belongs to the FPP/GGPP synthase family.</text>
</comment>
<dbReference type="GO" id="GO:0004161">
    <property type="term" value="F:dimethylallyltranstransferase activity"/>
    <property type="evidence" value="ECO:0007669"/>
    <property type="project" value="TreeGrafter"/>
</dbReference>
<name>A0A6I9WLM5_9HYME</name>
<dbReference type="GO" id="GO:0004337">
    <property type="term" value="F:(2E,6E)-farnesyl diphosphate synthase activity"/>
    <property type="evidence" value="ECO:0007669"/>
    <property type="project" value="TreeGrafter"/>
</dbReference>
<keyword evidence="2 6" id="KW-0808">Transferase</keyword>
<dbReference type="OrthoDB" id="10257492at2759"/>
<accession>A0A6I9WLM5</accession>
<dbReference type="SUPFAM" id="SSF48576">
    <property type="entry name" value="Terpenoid synthases"/>
    <property type="match status" value="1"/>
</dbReference>
<dbReference type="KEGG" id="pbar:105430581"/>
<dbReference type="GO" id="GO:0046872">
    <property type="term" value="F:metal ion binding"/>
    <property type="evidence" value="ECO:0007669"/>
    <property type="project" value="UniProtKB-KW"/>
</dbReference>
<dbReference type="GO" id="GO:0042811">
    <property type="term" value="P:pheromone biosynthetic process"/>
    <property type="evidence" value="ECO:0007669"/>
    <property type="project" value="UniProtKB-ARBA"/>
</dbReference>
<sequence length="356" mass="42267">MTHSVTQPWVTNKDEYREMMVLWPDVVRKFADAVNTLNAPRNVRKSMAEVLQYDVRRGEKTRGLTVVYAYRLLASNNQLTEDNIRLARILGWCVKLFQAYLFLFDDIQYRSLLRRSLPRLYRDKDFFTAVIYNGLIIECCLNFLIREHFREKECYIDLEETFQDIMRKTIESQLTDFISTNFYKKPNLDLFTMDHYNKIVKYKTSNYSFILPVTAAMHFAGIKDPEIFKQAKIILLKMGHLFQVQDDYLACFGNPKVFGKDNTDIQKGKCTWLIVTTLDRATLEQRKILEECYGSSYPEKVRRVKQLFIDLELPNAYCMYEEETYNLLNEHIQRVSRELPDSLFLDLLGKLYRRVN</sequence>